<keyword evidence="5" id="KW-1185">Reference proteome</keyword>
<dbReference type="InterPro" id="IPR036291">
    <property type="entry name" value="NAD(P)-bd_dom_sf"/>
</dbReference>
<comment type="caution">
    <text evidence="4">The sequence shown here is derived from an EMBL/GenBank/DDBJ whole genome shotgun (WGS) entry which is preliminary data.</text>
</comment>
<dbReference type="SUPFAM" id="SSF51735">
    <property type="entry name" value="NAD(P)-binding Rossmann-fold domains"/>
    <property type="match status" value="1"/>
</dbReference>
<evidence type="ECO:0000313" key="5">
    <source>
        <dbReference type="Proteomes" id="UP000640509"/>
    </source>
</evidence>
<proteinExistence type="predicted"/>
<evidence type="ECO:0000259" key="3">
    <source>
        <dbReference type="Pfam" id="PF08240"/>
    </source>
</evidence>
<reference evidence="5" key="1">
    <citation type="journal article" date="2019" name="Int. J. Syst. Evol. Microbiol.">
        <title>The Global Catalogue of Microorganisms (GCM) 10K type strain sequencing project: providing services to taxonomists for standard genome sequencing and annotation.</title>
        <authorList>
            <consortium name="The Broad Institute Genomics Platform"/>
            <consortium name="The Broad Institute Genome Sequencing Center for Infectious Disease"/>
            <person name="Wu L."/>
            <person name="Ma J."/>
        </authorList>
    </citation>
    <scope>NUCLEOTIDE SEQUENCE [LARGE SCALE GENOMIC DNA]</scope>
    <source>
        <strain evidence="5">CGMCC 1.15419</strain>
    </source>
</reference>
<feature type="domain" description="Alcohol dehydrogenase-like C-terminal" evidence="2">
    <location>
        <begin position="166"/>
        <end position="291"/>
    </location>
</feature>
<dbReference type="InterPro" id="IPR050129">
    <property type="entry name" value="Zn_alcohol_dh"/>
</dbReference>
<organism evidence="4 5">
    <name type="scientific">Paracoccus acridae</name>
    <dbReference type="NCBI Taxonomy" id="1795310"/>
    <lineage>
        <taxon>Bacteria</taxon>
        <taxon>Pseudomonadati</taxon>
        <taxon>Pseudomonadota</taxon>
        <taxon>Alphaproteobacteria</taxon>
        <taxon>Rhodobacterales</taxon>
        <taxon>Paracoccaceae</taxon>
        <taxon>Paracoccus</taxon>
    </lineage>
</organism>
<feature type="domain" description="Alcohol dehydrogenase-like N-terminal" evidence="3">
    <location>
        <begin position="23"/>
        <end position="127"/>
    </location>
</feature>
<dbReference type="SUPFAM" id="SSF50129">
    <property type="entry name" value="GroES-like"/>
    <property type="match status" value="1"/>
</dbReference>
<dbReference type="RefSeq" id="WP_188717243.1">
    <property type="nucleotide sequence ID" value="NZ_BMIV01000035.1"/>
</dbReference>
<dbReference type="InterPro" id="IPR013154">
    <property type="entry name" value="ADH-like_N"/>
</dbReference>
<dbReference type="Gene3D" id="3.40.50.720">
    <property type="entry name" value="NAD(P)-binding Rossmann-like Domain"/>
    <property type="match status" value="1"/>
</dbReference>
<evidence type="ECO:0000259" key="2">
    <source>
        <dbReference type="Pfam" id="PF00107"/>
    </source>
</evidence>
<gene>
    <name evidence="4" type="ORF">GCM10011402_37440</name>
</gene>
<dbReference type="Gene3D" id="3.90.180.10">
    <property type="entry name" value="Medium-chain alcohol dehydrogenases, catalytic domain"/>
    <property type="match status" value="1"/>
</dbReference>
<sequence>MKAVVYCDPLSVAVQDVPAPQGDGVLLNVEACGICGTDLTIFKGAHPRSKPPLILGHEFVARIAEDREGFAKGDRVVCFPLISCGTCETCRSGQPHICEVLRLYGIDEPGGMAEQVRIPAADLIRIGDHIPAAVAAQAEPLAVCVHAARRARVKPTDAVAIIGAGPIGTTLAAFLRQEGVSSVKLFDTNATRIDRLKEGGFDAKLVSPAAYKQALAEIGRSGFDVIFECAGAEQAVTDALEHVRVGGRVAIVSIHKGALPVDLQRIAFREIELIGTRVYTRADFEDAVAMMGRMTESLSWIAGDAYGLTDAPDMLRDLANGAGPLKAIVGV</sequence>
<protein>
    <submittedName>
        <fullName evidence="4">Dehydrogenase</fullName>
    </submittedName>
</protein>
<name>A0ABQ1VPE1_9RHOB</name>
<evidence type="ECO:0000313" key="4">
    <source>
        <dbReference type="EMBL" id="GGF81324.1"/>
    </source>
</evidence>
<dbReference type="InterPro" id="IPR011032">
    <property type="entry name" value="GroES-like_sf"/>
</dbReference>
<dbReference type="Proteomes" id="UP000640509">
    <property type="component" value="Unassembled WGS sequence"/>
</dbReference>
<dbReference type="PANTHER" id="PTHR43401:SF2">
    <property type="entry name" value="L-THREONINE 3-DEHYDROGENASE"/>
    <property type="match status" value="1"/>
</dbReference>
<dbReference type="Pfam" id="PF08240">
    <property type="entry name" value="ADH_N"/>
    <property type="match status" value="1"/>
</dbReference>
<keyword evidence="1" id="KW-0560">Oxidoreductase</keyword>
<accession>A0ABQ1VPE1</accession>
<dbReference type="PANTHER" id="PTHR43401">
    <property type="entry name" value="L-THREONINE 3-DEHYDROGENASE"/>
    <property type="match status" value="1"/>
</dbReference>
<dbReference type="InterPro" id="IPR013149">
    <property type="entry name" value="ADH-like_C"/>
</dbReference>
<evidence type="ECO:0000256" key="1">
    <source>
        <dbReference type="ARBA" id="ARBA00023002"/>
    </source>
</evidence>
<dbReference type="Pfam" id="PF00107">
    <property type="entry name" value="ADH_zinc_N"/>
    <property type="match status" value="1"/>
</dbReference>
<dbReference type="EMBL" id="BMIV01000035">
    <property type="protein sequence ID" value="GGF81324.1"/>
    <property type="molecule type" value="Genomic_DNA"/>
</dbReference>